<reference evidence="3 4" key="1">
    <citation type="submission" date="2021-01" db="EMBL/GenBank/DDBJ databases">
        <title>Chryseolinea sp. Jin1 Genome sequencing and assembly.</title>
        <authorList>
            <person name="Kim I."/>
        </authorList>
    </citation>
    <scope>NUCLEOTIDE SEQUENCE [LARGE SCALE GENOMIC DNA]</scope>
    <source>
        <strain evidence="3 4">Jin1</strain>
    </source>
</reference>
<dbReference type="PRINTS" id="PR00080">
    <property type="entry name" value="SDRFAMILY"/>
</dbReference>
<dbReference type="Proteomes" id="UP000613030">
    <property type="component" value="Unassembled WGS sequence"/>
</dbReference>
<dbReference type="SUPFAM" id="SSF51735">
    <property type="entry name" value="NAD(P)-binding Rossmann-fold domains"/>
    <property type="match status" value="1"/>
</dbReference>
<dbReference type="InterPro" id="IPR036291">
    <property type="entry name" value="NAD(P)-bd_dom_sf"/>
</dbReference>
<evidence type="ECO:0000313" key="4">
    <source>
        <dbReference type="Proteomes" id="UP000613030"/>
    </source>
</evidence>
<proteinExistence type="inferred from homology"/>
<dbReference type="Pfam" id="PF00106">
    <property type="entry name" value="adh_short"/>
    <property type="match status" value="1"/>
</dbReference>
<dbReference type="InterPro" id="IPR020904">
    <property type="entry name" value="Sc_DH/Rdtase_CS"/>
</dbReference>
<comment type="similarity">
    <text evidence="1 2">Belongs to the short-chain dehydrogenases/reductases (SDR) family.</text>
</comment>
<gene>
    <name evidence="3" type="ORF">JI741_30880</name>
</gene>
<dbReference type="InterPro" id="IPR002347">
    <property type="entry name" value="SDR_fam"/>
</dbReference>
<sequence length="263" mass="27846">MDLELKQKTAFISGSTQGIGFAIAQKLAEAGASVVINGRTEEKTQRAAERLRGLVPGANVSALAADFGKADDVKHLLLALPAIDILINNVGIFELKAFGDIDDQGWMNIIEINFMSGVRLSRALFPSMLKNGWGRILFISSESGLNVPGDMIHYGMTKTALLSLSNGLSKLTRGTGVTVNTLLGGPTYSEGVEQTVEHIAKAKNISVEQMKAAIVQHTNPNGLLQRFITPNEVANLAVYLSSPLASATNGASMRADGGALNVL</sequence>
<evidence type="ECO:0000256" key="2">
    <source>
        <dbReference type="RuleBase" id="RU000363"/>
    </source>
</evidence>
<dbReference type="PANTHER" id="PTHR42879:SF2">
    <property type="entry name" value="3-OXOACYL-[ACYL-CARRIER-PROTEIN] REDUCTASE FABG"/>
    <property type="match status" value="1"/>
</dbReference>
<dbReference type="PRINTS" id="PR00081">
    <property type="entry name" value="GDHRDH"/>
</dbReference>
<name>A0ABS1L2K4_9BACT</name>
<accession>A0ABS1L2K4</accession>
<dbReference type="Gene3D" id="3.40.50.720">
    <property type="entry name" value="NAD(P)-binding Rossmann-like Domain"/>
    <property type="match status" value="1"/>
</dbReference>
<comment type="caution">
    <text evidence="3">The sequence shown here is derived from an EMBL/GenBank/DDBJ whole genome shotgun (WGS) entry which is preliminary data.</text>
</comment>
<protein>
    <submittedName>
        <fullName evidence="3">SDR family oxidoreductase</fullName>
    </submittedName>
</protein>
<keyword evidence="4" id="KW-1185">Reference proteome</keyword>
<dbReference type="PANTHER" id="PTHR42879">
    <property type="entry name" value="3-OXOACYL-(ACYL-CARRIER-PROTEIN) REDUCTASE"/>
    <property type="match status" value="1"/>
</dbReference>
<evidence type="ECO:0000313" key="3">
    <source>
        <dbReference type="EMBL" id="MBL0745678.1"/>
    </source>
</evidence>
<dbReference type="CDD" id="cd05233">
    <property type="entry name" value="SDR_c"/>
    <property type="match status" value="1"/>
</dbReference>
<dbReference type="PROSITE" id="PS00061">
    <property type="entry name" value="ADH_SHORT"/>
    <property type="match status" value="1"/>
</dbReference>
<evidence type="ECO:0000256" key="1">
    <source>
        <dbReference type="ARBA" id="ARBA00006484"/>
    </source>
</evidence>
<organism evidence="3 4">
    <name type="scientific">Chryseolinea lacunae</name>
    <dbReference type="NCBI Taxonomy" id="2801331"/>
    <lineage>
        <taxon>Bacteria</taxon>
        <taxon>Pseudomonadati</taxon>
        <taxon>Bacteroidota</taxon>
        <taxon>Cytophagia</taxon>
        <taxon>Cytophagales</taxon>
        <taxon>Fulvivirgaceae</taxon>
        <taxon>Chryseolinea</taxon>
    </lineage>
</organism>
<dbReference type="InterPro" id="IPR050259">
    <property type="entry name" value="SDR"/>
</dbReference>
<dbReference type="RefSeq" id="WP_202016240.1">
    <property type="nucleotide sequence ID" value="NZ_JAERRB010000018.1"/>
</dbReference>
<dbReference type="EMBL" id="JAERRB010000018">
    <property type="protein sequence ID" value="MBL0745678.1"/>
    <property type="molecule type" value="Genomic_DNA"/>
</dbReference>